<keyword evidence="2" id="KW-1133">Transmembrane helix</keyword>
<keyword evidence="4" id="KW-1185">Reference proteome</keyword>
<dbReference type="EMBL" id="BAABKK010000028">
    <property type="protein sequence ID" value="GAA5199127.1"/>
    <property type="molecule type" value="Genomic_DNA"/>
</dbReference>
<organism evidence="3 4">
    <name type="scientific">Arthrobacter gyeryongensis</name>
    <dbReference type="NCBI Taxonomy" id="1650592"/>
    <lineage>
        <taxon>Bacteria</taxon>
        <taxon>Bacillati</taxon>
        <taxon>Actinomycetota</taxon>
        <taxon>Actinomycetes</taxon>
        <taxon>Micrococcales</taxon>
        <taxon>Micrococcaceae</taxon>
        <taxon>Arthrobacter</taxon>
    </lineage>
</organism>
<reference evidence="4" key="1">
    <citation type="journal article" date="2019" name="Int. J. Syst. Evol. Microbiol.">
        <title>The Global Catalogue of Microorganisms (GCM) 10K type strain sequencing project: providing services to taxonomists for standard genome sequencing and annotation.</title>
        <authorList>
            <consortium name="The Broad Institute Genomics Platform"/>
            <consortium name="The Broad Institute Genome Sequencing Center for Infectious Disease"/>
            <person name="Wu L."/>
            <person name="Ma J."/>
        </authorList>
    </citation>
    <scope>NUCLEOTIDE SEQUENCE [LARGE SCALE GENOMIC DNA]</scope>
    <source>
        <strain evidence="4">JCM 18514</strain>
    </source>
</reference>
<evidence type="ECO:0008006" key="5">
    <source>
        <dbReference type="Google" id="ProtNLM"/>
    </source>
</evidence>
<evidence type="ECO:0000313" key="4">
    <source>
        <dbReference type="Proteomes" id="UP001500200"/>
    </source>
</evidence>
<protein>
    <recommendedName>
        <fullName evidence="5">Transposase</fullName>
    </recommendedName>
</protein>
<evidence type="ECO:0000313" key="3">
    <source>
        <dbReference type="EMBL" id="GAA5199127.1"/>
    </source>
</evidence>
<name>A0ABP9SMH3_9MICC</name>
<sequence>MSPDSPRRPKTREESPATTTAPRRCDRRLPRVFYLSSLSALSALKSCVAAGTYYDRRRLAGKTRIQAMLALARRRPNVLWAMLRPAPPTHLAERFRLPR</sequence>
<keyword evidence="2" id="KW-0472">Membrane</keyword>
<dbReference type="Proteomes" id="UP001500200">
    <property type="component" value="Unassembled WGS sequence"/>
</dbReference>
<feature type="region of interest" description="Disordered" evidence="1">
    <location>
        <begin position="1"/>
        <end position="23"/>
    </location>
</feature>
<feature type="compositionally biased region" description="Basic and acidic residues" evidence="1">
    <location>
        <begin position="1"/>
        <end position="15"/>
    </location>
</feature>
<evidence type="ECO:0000256" key="2">
    <source>
        <dbReference type="SAM" id="Phobius"/>
    </source>
</evidence>
<gene>
    <name evidence="3" type="ORF">GCM10023346_38120</name>
</gene>
<feature type="transmembrane region" description="Helical" evidence="2">
    <location>
        <begin position="32"/>
        <end position="54"/>
    </location>
</feature>
<evidence type="ECO:0000256" key="1">
    <source>
        <dbReference type="SAM" id="MobiDB-lite"/>
    </source>
</evidence>
<accession>A0ABP9SMH3</accession>
<proteinExistence type="predicted"/>
<comment type="caution">
    <text evidence="3">The sequence shown here is derived from an EMBL/GenBank/DDBJ whole genome shotgun (WGS) entry which is preliminary data.</text>
</comment>
<keyword evidence="2" id="KW-0812">Transmembrane</keyword>